<evidence type="ECO:0000313" key="1">
    <source>
        <dbReference type="EMBL" id="KGN62033.1"/>
    </source>
</evidence>
<keyword evidence="2" id="KW-1185">Reference proteome</keyword>
<accession>A0A0A0LJU4</accession>
<reference evidence="1 2" key="4">
    <citation type="journal article" date="2011" name="BMC Genomics">
        <title>RNA-Seq improves annotation of protein-coding genes in the cucumber genome.</title>
        <authorList>
            <person name="Li Z."/>
            <person name="Zhang Z."/>
            <person name="Yan P."/>
            <person name="Huang S."/>
            <person name="Fei Z."/>
            <person name="Lin K."/>
        </authorList>
    </citation>
    <scope>NUCLEOTIDE SEQUENCE [LARGE SCALE GENOMIC DNA]</scope>
    <source>
        <strain evidence="2">cv. 9930</strain>
    </source>
</reference>
<organism evidence="1 2">
    <name type="scientific">Cucumis sativus</name>
    <name type="common">Cucumber</name>
    <dbReference type="NCBI Taxonomy" id="3659"/>
    <lineage>
        <taxon>Eukaryota</taxon>
        <taxon>Viridiplantae</taxon>
        <taxon>Streptophyta</taxon>
        <taxon>Embryophyta</taxon>
        <taxon>Tracheophyta</taxon>
        <taxon>Spermatophyta</taxon>
        <taxon>Magnoliopsida</taxon>
        <taxon>eudicotyledons</taxon>
        <taxon>Gunneridae</taxon>
        <taxon>Pentapetalae</taxon>
        <taxon>rosids</taxon>
        <taxon>fabids</taxon>
        <taxon>Cucurbitales</taxon>
        <taxon>Cucurbitaceae</taxon>
        <taxon>Benincaseae</taxon>
        <taxon>Cucumis</taxon>
    </lineage>
</organism>
<evidence type="ECO:0000313" key="2">
    <source>
        <dbReference type="Proteomes" id="UP000029981"/>
    </source>
</evidence>
<evidence type="ECO:0008006" key="3">
    <source>
        <dbReference type="Google" id="ProtNLM"/>
    </source>
</evidence>
<gene>
    <name evidence="1" type="ORF">Csa_2G287150</name>
</gene>
<name>A0A0A0LJU4_CUCSA</name>
<dbReference type="Proteomes" id="UP000029981">
    <property type="component" value="Chromosome 2"/>
</dbReference>
<dbReference type="EMBL" id="CM002923">
    <property type="protein sequence ID" value="KGN62033.1"/>
    <property type="molecule type" value="Genomic_DNA"/>
</dbReference>
<reference evidence="1 2" key="1">
    <citation type="journal article" date="2009" name="Nat. Genet.">
        <title>The genome of the cucumber, Cucumis sativus L.</title>
        <authorList>
            <person name="Huang S."/>
            <person name="Li R."/>
            <person name="Zhang Z."/>
            <person name="Li L."/>
            <person name="Gu X."/>
            <person name="Fan W."/>
            <person name="Lucas W.J."/>
            <person name="Wang X."/>
            <person name="Xie B."/>
            <person name="Ni P."/>
            <person name="Ren Y."/>
            <person name="Zhu H."/>
            <person name="Li J."/>
            <person name="Lin K."/>
            <person name="Jin W."/>
            <person name="Fei Z."/>
            <person name="Li G."/>
            <person name="Staub J."/>
            <person name="Kilian A."/>
            <person name="van der Vossen E.A."/>
            <person name="Wu Y."/>
            <person name="Guo J."/>
            <person name="He J."/>
            <person name="Jia Z."/>
            <person name="Ren Y."/>
            <person name="Tian G."/>
            <person name="Lu Y."/>
            <person name="Ruan J."/>
            <person name="Qian W."/>
            <person name="Wang M."/>
            <person name="Huang Q."/>
            <person name="Li B."/>
            <person name="Xuan Z."/>
            <person name="Cao J."/>
            <person name="Asan"/>
            <person name="Wu Z."/>
            <person name="Zhang J."/>
            <person name="Cai Q."/>
            <person name="Bai Y."/>
            <person name="Zhao B."/>
            <person name="Han Y."/>
            <person name="Li Y."/>
            <person name="Li X."/>
            <person name="Wang S."/>
            <person name="Shi Q."/>
            <person name="Liu S."/>
            <person name="Cho W.K."/>
            <person name="Kim J.Y."/>
            <person name="Xu Y."/>
            <person name="Heller-Uszynska K."/>
            <person name="Miao H."/>
            <person name="Cheng Z."/>
            <person name="Zhang S."/>
            <person name="Wu J."/>
            <person name="Yang Y."/>
            <person name="Kang H."/>
            <person name="Li M."/>
            <person name="Liang H."/>
            <person name="Ren X."/>
            <person name="Shi Z."/>
            <person name="Wen M."/>
            <person name="Jian M."/>
            <person name="Yang H."/>
            <person name="Zhang G."/>
            <person name="Yang Z."/>
            <person name="Chen R."/>
            <person name="Liu S."/>
            <person name="Li J."/>
            <person name="Ma L."/>
            <person name="Liu H."/>
            <person name="Zhou Y."/>
            <person name="Zhao J."/>
            <person name="Fang X."/>
            <person name="Li G."/>
            <person name="Fang L."/>
            <person name="Li Y."/>
            <person name="Liu D."/>
            <person name="Zheng H."/>
            <person name="Zhang Y."/>
            <person name="Qin N."/>
            <person name="Li Z."/>
            <person name="Yang G."/>
            <person name="Yang S."/>
            <person name="Bolund L."/>
            <person name="Kristiansen K."/>
            <person name="Zheng H."/>
            <person name="Li S."/>
            <person name="Zhang X."/>
            <person name="Yang H."/>
            <person name="Wang J."/>
            <person name="Sun R."/>
            <person name="Zhang B."/>
            <person name="Jiang S."/>
            <person name="Wang J."/>
            <person name="Du Y."/>
            <person name="Li S."/>
        </authorList>
    </citation>
    <scope>NUCLEOTIDE SEQUENCE [LARGE SCALE GENOMIC DNA]</scope>
    <source>
        <strain evidence="2">cv. 9930</strain>
    </source>
</reference>
<dbReference type="Gramene" id="KGN62033">
    <property type="protein sequence ID" value="KGN62033"/>
    <property type="gene ID" value="Csa_2G287150"/>
</dbReference>
<reference evidence="1 2" key="3">
    <citation type="journal article" date="2010" name="BMC Genomics">
        <title>Transcriptome sequencing and comparative analysis of cucumber flowers with different sex types.</title>
        <authorList>
            <person name="Guo S."/>
            <person name="Zheng Y."/>
            <person name="Joung J.G."/>
            <person name="Liu S."/>
            <person name="Zhang Z."/>
            <person name="Crasta O.R."/>
            <person name="Sobral B.W."/>
            <person name="Xu Y."/>
            <person name="Huang S."/>
            <person name="Fei Z."/>
        </authorList>
    </citation>
    <scope>NUCLEOTIDE SEQUENCE [LARGE SCALE GENOMIC DNA]</scope>
    <source>
        <strain evidence="2">cv. 9930</strain>
    </source>
</reference>
<reference evidence="1 2" key="2">
    <citation type="journal article" date="2009" name="PLoS ONE">
        <title>An integrated genetic and cytogenetic map of the cucumber genome.</title>
        <authorList>
            <person name="Ren Y."/>
            <person name="Zhang Z."/>
            <person name="Liu J."/>
            <person name="Staub J.E."/>
            <person name="Han Y."/>
            <person name="Cheng Z."/>
            <person name="Li X."/>
            <person name="Lu J."/>
            <person name="Miao H."/>
            <person name="Kang H."/>
            <person name="Xie B."/>
            <person name="Gu X."/>
            <person name="Wang X."/>
            <person name="Du Y."/>
            <person name="Jin W."/>
            <person name="Huang S."/>
        </authorList>
    </citation>
    <scope>NUCLEOTIDE SEQUENCE [LARGE SCALE GENOMIC DNA]</scope>
    <source>
        <strain evidence="2">cv. 9930</strain>
    </source>
</reference>
<sequence>MSIVEEPAEVGDVDYGSFFVSMALEEFRCVVQDMENADYVRVTITSSQIKFVAPVDHWETSFTTQEGKCIIGGIEEGEEIKCGISLYPMEFYKAFTSKRVWFFSSCDTNGLLLIAPMGVYTHISSFFPQDIPNGGNTST</sequence>
<dbReference type="AlphaFoldDB" id="A0A0A0LJU4"/>
<proteinExistence type="predicted"/>
<protein>
    <recommendedName>
        <fullName evidence="3">Proliferating cell nuclear antigen PCNA C-terminal domain-containing protein</fullName>
    </recommendedName>
</protein>